<dbReference type="GO" id="GO:0016878">
    <property type="term" value="F:acid-thiol ligase activity"/>
    <property type="evidence" value="ECO:0007669"/>
    <property type="project" value="UniProtKB-ARBA"/>
</dbReference>
<evidence type="ECO:0000259" key="3">
    <source>
        <dbReference type="Pfam" id="PF13193"/>
    </source>
</evidence>
<dbReference type="PROSITE" id="PS00455">
    <property type="entry name" value="AMP_BINDING"/>
    <property type="match status" value="1"/>
</dbReference>
<accession>W5TMX8</accession>
<feature type="domain" description="AMP-dependent synthetase/ligase" evidence="2">
    <location>
        <begin position="18"/>
        <end position="379"/>
    </location>
</feature>
<dbReference type="KEGG" id="nno:NONO_c38120"/>
<dbReference type="SUPFAM" id="SSF56801">
    <property type="entry name" value="Acetyl-CoA synthetase-like"/>
    <property type="match status" value="1"/>
</dbReference>
<organism evidence="4 5">
    <name type="scientific">Nocardia nova SH22a</name>
    <dbReference type="NCBI Taxonomy" id="1415166"/>
    <lineage>
        <taxon>Bacteria</taxon>
        <taxon>Bacillati</taxon>
        <taxon>Actinomycetota</taxon>
        <taxon>Actinomycetes</taxon>
        <taxon>Mycobacteriales</taxon>
        <taxon>Nocardiaceae</taxon>
        <taxon>Nocardia</taxon>
    </lineage>
</organism>
<dbReference type="Proteomes" id="UP000019150">
    <property type="component" value="Chromosome"/>
</dbReference>
<name>W5TMX8_9NOCA</name>
<evidence type="ECO:0000259" key="2">
    <source>
        <dbReference type="Pfam" id="PF00501"/>
    </source>
</evidence>
<keyword evidence="5" id="KW-1185">Reference proteome</keyword>
<feature type="compositionally biased region" description="Polar residues" evidence="1">
    <location>
        <begin position="531"/>
        <end position="542"/>
    </location>
</feature>
<dbReference type="InterPro" id="IPR042099">
    <property type="entry name" value="ANL_N_sf"/>
</dbReference>
<proteinExistence type="predicted"/>
<dbReference type="PANTHER" id="PTHR43767:SF1">
    <property type="entry name" value="NONRIBOSOMAL PEPTIDE SYNTHASE PES1 (EUROFUNG)-RELATED"/>
    <property type="match status" value="1"/>
</dbReference>
<dbReference type="InterPro" id="IPR045851">
    <property type="entry name" value="AMP-bd_C_sf"/>
</dbReference>
<dbReference type="STRING" id="1415166.NONO_c38120"/>
<protein>
    <submittedName>
        <fullName evidence="4">AMP-dependent ligase</fullName>
    </submittedName>
</protein>
<evidence type="ECO:0000313" key="5">
    <source>
        <dbReference type="Proteomes" id="UP000019150"/>
    </source>
</evidence>
<dbReference type="InterPro" id="IPR025110">
    <property type="entry name" value="AMP-bd_C"/>
</dbReference>
<evidence type="ECO:0000256" key="1">
    <source>
        <dbReference type="SAM" id="MobiDB-lite"/>
    </source>
</evidence>
<dbReference type="RefSeq" id="WP_038550656.1">
    <property type="nucleotide sequence ID" value="NZ_CP006850.1"/>
</dbReference>
<reference evidence="4 5" key="1">
    <citation type="journal article" date="2014" name="Appl. Environ. Microbiol.">
        <title>Insights into the Microbial Degradation of Rubber and Gutta-Percha by Analysis of the Complete Genome of Nocardia nova SH22a.</title>
        <authorList>
            <person name="Luo Q."/>
            <person name="Hiessl S."/>
            <person name="Poehlein A."/>
            <person name="Daniel R."/>
            <person name="Steinbuchel A."/>
        </authorList>
    </citation>
    <scope>NUCLEOTIDE SEQUENCE [LARGE SCALE GENOMIC DNA]</scope>
    <source>
        <strain evidence="4">SH22a</strain>
    </source>
</reference>
<dbReference type="InterPro" id="IPR020845">
    <property type="entry name" value="AMP-binding_CS"/>
</dbReference>
<dbReference type="Pfam" id="PF00501">
    <property type="entry name" value="AMP-binding"/>
    <property type="match status" value="1"/>
</dbReference>
<dbReference type="PANTHER" id="PTHR43767">
    <property type="entry name" value="LONG-CHAIN-FATTY-ACID--COA LIGASE"/>
    <property type="match status" value="1"/>
</dbReference>
<keyword evidence="4" id="KW-0436">Ligase</keyword>
<dbReference type="AlphaFoldDB" id="W5TMX8"/>
<evidence type="ECO:0000313" key="4">
    <source>
        <dbReference type="EMBL" id="AHH18596.1"/>
    </source>
</evidence>
<dbReference type="InterPro" id="IPR050237">
    <property type="entry name" value="ATP-dep_AMP-bd_enzyme"/>
</dbReference>
<sequence length="542" mass="58799">MRLHPFTGMTVWDLLVSRAAVRNDRPAMVWHPYQGVGATWSYSDLLRDAAAVAVGLRARGVRVGDRVIIHLENCPEFVISWLACAAIGAVAVTTNSRSAPDEIGYFAEHCGAVGAITQPRLAATLAAGAPGLGWIVSTGNDAGVPAGPGQRPDAASSFASLRGNPDDLEPVPLDSAQPMSVQYTSGTTSRPKGVLWTHANALWGARVNAVHEDLHPDDCHLVHMPLFHTNALAYSVLASLWVGARFVLVPKWSTSRFWDVSLRHGCTWLSLSPPAIATLAGGPPAGGSPYRMFGTGLCDMPHDKLYGIKTLGWWGMTETISHPIVGDPFTPNLPMSMGRPAPEYRVAVVRDDGVTPVEPEETGNLIVRGRRGLSLFQEYLDDPAATADSFDERGWFRTGDLVVPHADGHLSFVDRVKDMLRVGAENVAASEVERVVRLVPGVAEVAVVSRPDERLDEVPVAFVVASDPRPDLPDRVRARCAEMLADFKVPRAVYVVRELPRSTVRKVNKVELRRVAHEDADRDAAERRWLSETTLDPSGDAN</sequence>
<dbReference type="PATRIC" id="fig|1415166.3.peg.3910"/>
<dbReference type="Gene3D" id="3.40.50.12780">
    <property type="entry name" value="N-terminal domain of ligase-like"/>
    <property type="match status" value="1"/>
</dbReference>
<dbReference type="eggNOG" id="COG0318">
    <property type="taxonomic scope" value="Bacteria"/>
</dbReference>
<feature type="domain" description="AMP-binding enzyme C-terminal" evidence="3">
    <location>
        <begin position="431"/>
        <end position="503"/>
    </location>
</feature>
<dbReference type="OrthoDB" id="4363623at2"/>
<dbReference type="Gene3D" id="3.30.300.30">
    <property type="match status" value="1"/>
</dbReference>
<gene>
    <name evidence="4" type="ORF">NONO_c38120</name>
</gene>
<dbReference type="EMBL" id="CP006850">
    <property type="protein sequence ID" value="AHH18596.1"/>
    <property type="molecule type" value="Genomic_DNA"/>
</dbReference>
<dbReference type="Pfam" id="PF13193">
    <property type="entry name" value="AMP-binding_C"/>
    <property type="match status" value="1"/>
</dbReference>
<dbReference type="HOGENOM" id="CLU_000022_59_0_11"/>
<feature type="region of interest" description="Disordered" evidence="1">
    <location>
        <begin position="522"/>
        <end position="542"/>
    </location>
</feature>
<dbReference type="InterPro" id="IPR000873">
    <property type="entry name" value="AMP-dep_synth/lig_dom"/>
</dbReference>